<reference evidence="2" key="1">
    <citation type="submission" date="2010-08" db="EMBL/GenBank/DDBJ databases">
        <authorList>
            <consortium name="Caenorhabditis japonica Sequencing Consortium"/>
            <person name="Wilson R.K."/>
        </authorList>
    </citation>
    <scope>NUCLEOTIDE SEQUENCE [LARGE SCALE GENOMIC DNA]</scope>
    <source>
        <strain evidence="2">DF5081</strain>
    </source>
</reference>
<evidence type="ECO:0000313" key="1">
    <source>
        <dbReference type="EnsemblMetazoa" id="CJA31108.1"/>
    </source>
</evidence>
<dbReference type="Proteomes" id="UP000005237">
    <property type="component" value="Unassembled WGS sequence"/>
</dbReference>
<accession>A0A8R1E8W4</accession>
<dbReference type="GO" id="GO:0006434">
    <property type="term" value="P:seryl-tRNA aminoacylation"/>
    <property type="evidence" value="ECO:0007669"/>
    <property type="project" value="InterPro"/>
</dbReference>
<keyword evidence="2" id="KW-1185">Reference proteome</keyword>
<evidence type="ECO:0008006" key="3">
    <source>
        <dbReference type="Google" id="ProtNLM"/>
    </source>
</evidence>
<reference evidence="1" key="2">
    <citation type="submission" date="2022-06" db="UniProtKB">
        <authorList>
            <consortium name="EnsemblMetazoa"/>
        </authorList>
    </citation>
    <scope>IDENTIFICATION</scope>
    <source>
        <strain evidence="1">DF5081</strain>
    </source>
</reference>
<evidence type="ECO:0000313" key="2">
    <source>
        <dbReference type="Proteomes" id="UP000005237"/>
    </source>
</evidence>
<dbReference type="GO" id="GO:0005524">
    <property type="term" value="F:ATP binding"/>
    <property type="evidence" value="ECO:0007669"/>
    <property type="project" value="InterPro"/>
</dbReference>
<dbReference type="SUPFAM" id="SSF55681">
    <property type="entry name" value="Class II aaRS and biotin synthetases"/>
    <property type="match status" value="1"/>
</dbReference>
<name>A0A8R1E8W4_CAEJA</name>
<dbReference type="AlphaFoldDB" id="A0A8R1E8W4"/>
<dbReference type="InterPro" id="IPR002317">
    <property type="entry name" value="Ser-tRNA-ligase_type_1"/>
</dbReference>
<dbReference type="EnsemblMetazoa" id="CJA31108.1">
    <property type="protein sequence ID" value="CJA31108.1"/>
    <property type="gene ID" value="WBGene00206955"/>
</dbReference>
<dbReference type="InterPro" id="IPR045864">
    <property type="entry name" value="aa-tRNA-synth_II/BPL/LPL"/>
</dbReference>
<dbReference type="Gene3D" id="3.30.930.10">
    <property type="entry name" value="Bira Bifunctional Protein, Domain 2"/>
    <property type="match status" value="1"/>
</dbReference>
<dbReference type="PANTHER" id="PTHR11778">
    <property type="entry name" value="SERYL-TRNA SYNTHETASE"/>
    <property type="match status" value="1"/>
</dbReference>
<protein>
    <recommendedName>
        <fullName evidence="3">Serine--tRNA ligase</fullName>
    </recommendedName>
</protein>
<dbReference type="GO" id="GO:0004828">
    <property type="term" value="F:serine-tRNA ligase activity"/>
    <property type="evidence" value="ECO:0007669"/>
    <property type="project" value="InterPro"/>
</dbReference>
<proteinExistence type="predicted"/>
<organism evidence="1 2">
    <name type="scientific">Caenorhabditis japonica</name>
    <dbReference type="NCBI Taxonomy" id="281687"/>
    <lineage>
        <taxon>Eukaryota</taxon>
        <taxon>Metazoa</taxon>
        <taxon>Ecdysozoa</taxon>
        <taxon>Nematoda</taxon>
        <taxon>Chromadorea</taxon>
        <taxon>Rhabditida</taxon>
        <taxon>Rhabditina</taxon>
        <taxon>Rhabditomorpha</taxon>
        <taxon>Rhabditoidea</taxon>
        <taxon>Rhabditidae</taxon>
        <taxon>Peloderinae</taxon>
        <taxon>Caenorhabditis</taxon>
    </lineage>
</organism>
<sequence>MRKKREKSQRKKVPFVHMLNATMCATTRVICAILENNQTEEGINVPAAIQQWMPENYRTFIPFVKPAPIDEDAKKAAKK</sequence>